<protein>
    <submittedName>
        <fullName evidence="1">Uncharacterized protein</fullName>
    </submittedName>
</protein>
<keyword evidence="2" id="KW-1185">Reference proteome</keyword>
<dbReference type="Proteomes" id="UP000316270">
    <property type="component" value="Chromosome 14"/>
</dbReference>
<proteinExistence type="predicted"/>
<evidence type="ECO:0000313" key="1">
    <source>
        <dbReference type="EMBL" id="QDS75807.1"/>
    </source>
</evidence>
<name>A0A517LJL4_9PEZI</name>
<organism evidence="1 2">
    <name type="scientific">Venturia effusa</name>
    <dbReference type="NCBI Taxonomy" id="50376"/>
    <lineage>
        <taxon>Eukaryota</taxon>
        <taxon>Fungi</taxon>
        <taxon>Dikarya</taxon>
        <taxon>Ascomycota</taxon>
        <taxon>Pezizomycotina</taxon>
        <taxon>Dothideomycetes</taxon>
        <taxon>Pleosporomycetidae</taxon>
        <taxon>Venturiales</taxon>
        <taxon>Venturiaceae</taxon>
        <taxon>Venturia</taxon>
    </lineage>
</organism>
<gene>
    <name evidence="1" type="ORF">FKW77_000255</name>
</gene>
<evidence type="ECO:0000313" key="2">
    <source>
        <dbReference type="Proteomes" id="UP000316270"/>
    </source>
</evidence>
<dbReference type="EMBL" id="CP042198">
    <property type="protein sequence ID" value="QDS75807.1"/>
    <property type="molecule type" value="Genomic_DNA"/>
</dbReference>
<accession>A0A517LJL4</accession>
<sequence>MVNNPRNRYLTPISSSLRFSCNSIASCTIGSIAPVSYFQPFEISTTPADGVRVQQSSSDPLLTALASLGAHRLKAKRGLITLSTKDTEFVLAEAGTGLSPQQDDDEKDPLWHGTGPLPVNIGLGTHLCKLFCTTGEDSLVVDDLTQHETYRDNSRVKEGPML</sequence>
<dbReference type="AlphaFoldDB" id="A0A517LJL4"/>
<reference evidence="1 2" key="1">
    <citation type="submission" date="2019-07" db="EMBL/GenBank/DDBJ databases">
        <title>Finished genome of Venturia effusa.</title>
        <authorList>
            <person name="Young C.A."/>
            <person name="Cox M.P."/>
            <person name="Ganley A.R.D."/>
            <person name="David W.J."/>
        </authorList>
    </citation>
    <scope>NUCLEOTIDE SEQUENCE [LARGE SCALE GENOMIC DNA]</scope>
    <source>
        <strain evidence="2">albino</strain>
    </source>
</reference>